<evidence type="ECO:0000313" key="1">
    <source>
        <dbReference type="EMBL" id="AMF96685.1"/>
    </source>
</evidence>
<reference evidence="1" key="1">
    <citation type="submission" date="2018-01" db="EMBL/GenBank/DDBJ databases">
        <title>FDA dAtabase for Regulatory Grade micrObial Sequences (FDA-ARGOS): Supporting development and validation of Infectious Disease Dx tests.</title>
        <authorList>
            <person name="Hoffmann M."/>
            <person name="Allard M."/>
            <person name="Evans P."/>
            <person name="Brown E."/>
            <person name="Tallon L."/>
            <person name="Sadzewicz L."/>
            <person name="Sengamalay N."/>
            <person name="Ott S."/>
            <person name="Godinez A."/>
            <person name="Nagaraj S."/>
            <person name="Vyas G."/>
            <person name="Aluvathingal J."/>
            <person name="Nadendla S."/>
            <person name="Geyer C."/>
            <person name="Sichtig H."/>
        </authorList>
    </citation>
    <scope>NUCLEOTIDE SEQUENCE</scope>
    <source>
        <strain evidence="1">FDAARGOS_107</strain>
    </source>
</reference>
<keyword evidence="2" id="KW-1185">Reference proteome</keyword>
<sequence length="230" mass="26645">MQRFEDVINVWKENLVQKIELGSLLSKSPVAHKWKCTHRSLVLRELTFWRITDLIEQAYLLHKNEHALGVRILLRSAIETSAVLIYLNQRMVAVMSGKLAFSEFSDISSQLLLGSKNEVTNLSAINVMTVLKHCERKYTGISKIYSDLCESAHPNYEGICAGYSIIDREKCITQFGNFWHEACCSQHDNLFYFIMKLYESEYNEFPKVFESFEQWIVNNDKKLETAKAST</sequence>
<name>A0ABN4KUS8_VIBHA</name>
<dbReference type="RefSeq" id="WP_061065144.1">
    <property type="nucleotide sequence ID" value="NZ_CP014038.2"/>
</dbReference>
<dbReference type="EMBL" id="CP014038">
    <property type="protein sequence ID" value="AMF96685.1"/>
    <property type="molecule type" value="Genomic_DNA"/>
</dbReference>
<organism evidence="1 2">
    <name type="scientific">Vibrio harveyi</name>
    <name type="common">Beneckea harveyi</name>
    <dbReference type="NCBI Taxonomy" id="669"/>
    <lineage>
        <taxon>Bacteria</taxon>
        <taxon>Pseudomonadati</taxon>
        <taxon>Pseudomonadota</taxon>
        <taxon>Gammaproteobacteria</taxon>
        <taxon>Vibrionales</taxon>
        <taxon>Vibrionaceae</taxon>
        <taxon>Vibrio</taxon>
    </lineage>
</organism>
<gene>
    <name evidence="1" type="ORF">AL538_02530</name>
</gene>
<evidence type="ECO:0000313" key="2">
    <source>
        <dbReference type="Proteomes" id="UP000067422"/>
    </source>
</evidence>
<dbReference type="Proteomes" id="UP000067422">
    <property type="component" value="Chromosome 1"/>
</dbReference>
<proteinExistence type="predicted"/>
<protein>
    <submittedName>
        <fullName evidence="1">Uncharacterized protein</fullName>
    </submittedName>
</protein>
<accession>A0ABN4KUS8</accession>